<dbReference type="Proteomes" id="UP000318313">
    <property type="component" value="Chromosome"/>
</dbReference>
<dbReference type="OrthoDB" id="292753at2"/>
<proteinExistence type="predicted"/>
<gene>
    <name evidence="2" type="ORF">Enr17x_34190</name>
</gene>
<feature type="region of interest" description="Disordered" evidence="1">
    <location>
        <begin position="19"/>
        <end position="41"/>
    </location>
</feature>
<dbReference type="Pfam" id="PF13289">
    <property type="entry name" value="SIR2_2"/>
    <property type="match status" value="1"/>
</dbReference>
<keyword evidence="3" id="KW-1185">Reference proteome</keyword>
<reference evidence="2 3" key="1">
    <citation type="submission" date="2019-03" db="EMBL/GenBank/DDBJ databases">
        <title>Deep-cultivation of Planctomycetes and their phenomic and genomic characterization uncovers novel biology.</title>
        <authorList>
            <person name="Wiegand S."/>
            <person name="Jogler M."/>
            <person name="Boedeker C."/>
            <person name="Pinto D."/>
            <person name="Vollmers J."/>
            <person name="Rivas-Marin E."/>
            <person name="Kohn T."/>
            <person name="Peeters S.H."/>
            <person name="Heuer A."/>
            <person name="Rast P."/>
            <person name="Oberbeckmann S."/>
            <person name="Bunk B."/>
            <person name="Jeske O."/>
            <person name="Meyerdierks A."/>
            <person name="Storesund J.E."/>
            <person name="Kallscheuer N."/>
            <person name="Luecker S."/>
            <person name="Lage O.M."/>
            <person name="Pohl T."/>
            <person name="Merkel B.J."/>
            <person name="Hornburger P."/>
            <person name="Mueller R.-W."/>
            <person name="Bruemmer F."/>
            <person name="Labrenz M."/>
            <person name="Spormann A.M."/>
            <person name="Op den Camp H."/>
            <person name="Overmann J."/>
            <person name="Amann R."/>
            <person name="Jetten M.S.M."/>
            <person name="Mascher T."/>
            <person name="Medema M.H."/>
            <person name="Devos D.P."/>
            <person name="Kaster A.-K."/>
            <person name="Ovreas L."/>
            <person name="Rohde M."/>
            <person name="Galperin M.Y."/>
            <person name="Jogler C."/>
        </authorList>
    </citation>
    <scope>NUCLEOTIDE SEQUENCE [LARGE SCALE GENOMIC DNA]</scope>
    <source>
        <strain evidence="2 3">Enr17</strain>
    </source>
</reference>
<dbReference type="EMBL" id="CP037452">
    <property type="protein sequence ID" value="QDV51363.1"/>
    <property type="molecule type" value="Genomic_DNA"/>
</dbReference>
<dbReference type="RefSeq" id="WP_145310520.1">
    <property type="nucleotide sequence ID" value="NZ_CP037452.1"/>
</dbReference>
<dbReference type="SUPFAM" id="SSF52467">
    <property type="entry name" value="DHS-like NAD/FAD-binding domain"/>
    <property type="match status" value="1"/>
</dbReference>
<feature type="compositionally biased region" description="Basic and acidic residues" evidence="1">
    <location>
        <begin position="29"/>
        <end position="39"/>
    </location>
</feature>
<evidence type="ECO:0000256" key="1">
    <source>
        <dbReference type="SAM" id="MobiDB-lite"/>
    </source>
</evidence>
<name>A0A518IE37_9PLAN</name>
<dbReference type="AlphaFoldDB" id="A0A518IE37"/>
<dbReference type="Gene3D" id="3.40.50.1220">
    <property type="entry name" value="TPP-binding domain"/>
    <property type="match status" value="1"/>
</dbReference>
<organism evidence="2 3">
    <name type="scientific">Gimesia fumaroli</name>
    <dbReference type="NCBI Taxonomy" id="2527976"/>
    <lineage>
        <taxon>Bacteria</taxon>
        <taxon>Pseudomonadati</taxon>
        <taxon>Planctomycetota</taxon>
        <taxon>Planctomycetia</taxon>
        <taxon>Planctomycetales</taxon>
        <taxon>Planctomycetaceae</taxon>
        <taxon>Gimesia</taxon>
    </lineage>
</organism>
<dbReference type="KEGG" id="gfm:Enr17x_34190"/>
<evidence type="ECO:0000313" key="3">
    <source>
        <dbReference type="Proteomes" id="UP000318313"/>
    </source>
</evidence>
<accession>A0A518IE37</accession>
<dbReference type="InterPro" id="IPR029016">
    <property type="entry name" value="GAF-like_dom_sf"/>
</dbReference>
<dbReference type="Gene3D" id="3.30.450.40">
    <property type="match status" value="1"/>
</dbReference>
<sequence length="934" mass="105092">MASPSFFDCSWQAFSAISPPPPISTRQQHSLDNKGEHSGRLTAHTSPLTEAIANGNAVVYVGAGASKAAGLPDWREFLKALERESRAYSQNAAISIQKRILEGDYLVAAEMLQNVFGNKLQDVTHRVFGKVSVPTPIHRAIASIPFSLAVTTNYDCLLETAYHFSVPRLTWQNPYDVLQNVRSGIFCVLKLHGDYAVRESVVLARSHYRDLLQVNYALLNSLRMLLATRTFLFVGVSFSDPDLLALMDEAKSLYGDVFGPHYAIFPENHFDPEYSEVLERSYNIRTIVAPPLHVPSLQCDITGGVAALLYHIGGISSHTALSNPYRHGFAQFLQDPSSKFQPAGERIQVGWLLKNLVLRLGVPHGYVSMCDSSMPEHRILYRNFEYEVTDEDAKYSPAPETPEALDSIQSCLFQQRKIEDDYIHLSDVDNSSRDLDSQGFLEANYTPRYKDAGSALCVPVYVDGHRSGVVTLEADAGYMFSKYHYKVARQFADRIGSTRYESNRLADSAVILKKYSANPFEFQEELRRSRDLDDLDLQCLLYQIDPYAGKLSATLRNLDETQRNGNNNKIVYDFEEAALASEAFRERRTIRISDTKEALKKHPPVIAKRGIELFDIEGPVCAFPVHVRGYTAGVFVGWSGGATSQDIPDLDSVDKRYERIFKTRFWRGMERARRLLHVIANEPIDRSQNDDERSTTSEKGGRAAEFLEAVAETLQPIDEGKSWGSRVKDRGFRKRVIDGLLKTIVGQGCGLKRVRLFTVNSDSQGLAKTVCIASRNAARVGPPGHSSINGYRGIEIKGRDKYIEHTMRRAEFDPYARLQDHVTLGGSEDSSAKLFHKAPERPWIVAPIGPQHCEWENGNRLGMTMCGYLAGDDFYWDQKKQKMIDDSLNIKNESIAREEFVFKRYCLDFASDILSILMYYEASAQDKPDLGLRP</sequence>
<dbReference type="InterPro" id="IPR029035">
    <property type="entry name" value="DHS-like_NAD/FAD-binding_dom"/>
</dbReference>
<evidence type="ECO:0000313" key="2">
    <source>
        <dbReference type="EMBL" id="QDV51363.1"/>
    </source>
</evidence>
<protein>
    <submittedName>
        <fullName evidence="2">Uncharacterized protein</fullName>
    </submittedName>
</protein>